<comment type="caution">
    <text evidence="6">The sequence shown here is derived from an EMBL/GenBank/DDBJ whole genome shotgun (WGS) entry which is preliminary data.</text>
</comment>
<evidence type="ECO:0000313" key="6">
    <source>
        <dbReference type="EMBL" id="MPL79574.1"/>
    </source>
</evidence>
<protein>
    <submittedName>
        <fullName evidence="6">Hemin import ATP-binding protein HmuV</fullName>
        <ecNumber evidence="6">3.6.3.-</ecNumber>
    </submittedName>
</protein>
<keyword evidence="2" id="KW-0547">Nucleotide-binding</keyword>
<dbReference type="PROSITE" id="PS50893">
    <property type="entry name" value="ABC_TRANSPORTER_2"/>
    <property type="match status" value="1"/>
</dbReference>
<dbReference type="InterPro" id="IPR003593">
    <property type="entry name" value="AAA+_ATPase"/>
</dbReference>
<keyword evidence="1" id="KW-0813">Transport</keyword>
<keyword evidence="6" id="KW-0378">Hydrolase</keyword>
<dbReference type="SUPFAM" id="SSF52540">
    <property type="entry name" value="P-loop containing nucleoside triphosphate hydrolases"/>
    <property type="match status" value="1"/>
</dbReference>
<dbReference type="EMBL" id="VSSQ01000128">
    <property type="protein sequence ID" value="MPL79574.1"/>
    <property type="molecule type" value="Genomic_DNA"/>
</dbReference>
<organism evidence="6">
    <name type="scientific">bioreactor metagenome</name>
    <dbReference type="NCBI Taxonomy" id="1076179"/>
    <lineage>
        <taxon>unclassified sequences</taxon>
        <taxon>metagenomes</taxon>
        <taxon>ecological metagenomes</taxon>
    </lineage>
</organism>
<dbReference type="Pfam" id="PF00005">
    <property type="entry name" value="ABC_tran"/>
    <property type="match status" value="1"/>
</dbReference>
<dbReference type="GO" id="GO:0005524">
    <property type="term" value="F:ATP binding"/>
    <property type="evidence" value="ECO:0007669"/>
    <property type="project" value="UniProtKB-KW"/>
</dbReference>
<dbReference type="SMART" id="SM00382">
    <property type="entry name" value="AAA"/>
    <property type="match status" value="1"/>
</dbReference>
<accession>A0A644UKS6</accession>
<gene>
    <name evidence="6" type="primary">hmuV_1</name>
    <name evidence="6" type="ORF">SDC9_25458</name>
</gene>
<sequence>MEEKDVILEVKDISYFVREKKIIEDISFSLKRGGFYCVIGTNGSGKTTLLKSITNNIELSAGVVKVNGKSIKKYYPKQLAKEMSIVWQHNEFLFDFSAFQVVMMGRMPYQKLLQADSEKDLKIVQEAMEKTNTWHLRNRSIKQLSGGELQRIMIARALTQESPLMLLDEPISSLDIRHQFDVMELLRKINRENGTTIFIILHNLSLALKYSDEIITLKDGHLVHFGKTRDIINKENIQNLFNVDAEIIDKDNIIINK</sequence>
<dbReference type="EC" id="3.6.3.-" evidence="6"/>
<evidence type="ECO:0000256" key="4">
    <source>
        <dbReference type="ARBA" id="ARBA00022967"/>
    </source>
</evidence>
<evidence type="ECO:0000256" key="3">
    <source>
        <dbReference type="ARBA" id="ARBA00022840"/>
    </source>
</evidence>
<dbReference type="InterPro" id="IPR027417">
    <property type="entry name" value="P-loop_NTPase"/>
</dbReference>
<feature type="domain" description="ABC transporter" evidence="5">
    <location>
        <begin position="8"/>
        <end position="244"/>
    </location>
</feature>
<keyword evidence="4" id="KW-1278">Translocase</keyword>
<proteinExistence type="predicted"/>
<dbReference type="PROSITE" id="PS00211">
    <property type="entry name" value="ABC_TRANSPORTER_1"/>
    <property type="match status" value="1"/>
</dbReference>
<dbReference type="Gene3D" id="3.40.50.300">
    <property type="entry name" value="P-loop containing nucleotide triphosphate hydrolases"/>
    <property type="match status" value="1"/>
</dbReference>
<dbReference type="InterPro" id="IPR017871">
    <property type="entry name" value="ABC_transporter-like_CS"/>
</dbReference>
<dbReference type="PANTHER" id="PTHR42794:SF1">
    <property type="entry name" value="HEMIN IMPORT ATP-BINDING PROTEIN HMUV"/>
    <property type="match status" value="1"/>
</dbReference>
<name>A0A644UKS6_9ZZZZ</name>
<evidence type="ECO:0000259" key="5">
    <source>
        <dbReference type="PROSITE" id="PS50893"/>
    </source>
</evidence>
<evidence type="ECO:0000256" key="2">
    <source>
        <dbReference type="ARBA" id="ARBA00022741"/>
    </source>
</evidence>
<dbReference type="CDD" id="cd03214">
    <property type="entry name" value="ABC_Iron-Siderophores_B12_Hemin"/>
    <property type="match status" value="1"/>
</dbReference>
<dbReference type="PANTHER" id="PTHR42794">
    <property type="entry name" value="HEMIN IMPORT ATP-BINDING PROTEIN HMUV"/>
    <property type="match status" value="1"/>
</dbReference>
<evidence type="ECO:0000256" key="1">
    <source>
        <dbReference type="ARBA" id="ARBA00022448"/>
    </source>
</evidence>
<keyword evidence="3 6" id="KW-0067">ATP-binding</keyword>
<reference evidence="6" key="1">
    <citation type="submission" date="2019-08" db="EMBL/GenBank/DDBJ databases">
        <authorList>
            <person name="Kucharzyk K."/>
            <person name="Murdoch R.W."/>
            <person name="Higgins S."/>
            <person name="Loffler F."/>
        </authorList>
    </citation>
    <scope>NUCLEOTIDE SEQUENCE</scope>
</reference>
<dbReference type="InterPro" id="IPR003439">
    <property type="entry name" value="ABC_transporter-like_ATP-bd"/>
</dbReference>
<dbReference type="AlphaFoldDB" id="A0A644UKS6"/>
<dbReference type="GO" id="GO:0016887">
    <property type="term" value="F:ATP hydrolysis activity"/>
    <property type="evidence" value="ECO:0007669"/>
    <property type="project" value="InterPro"/>
</dbReference>
<dbReference type="FunFam" id="3.40.50.300:FF:000134">
    <property type="entry name" value="Iron-enterobactin ABC transporter ATP-binding protein"/>
    <property type="match status" value="1"/>
</dbReference>